<feature type="compositionally biased region" description="Polar residues" evidence="1">
    <location>
        <begin position="95"/>
        <end position="104"/>
    </location>
</feature>
<feature type="compositionally biased region" description="Polar residues" evidence="1">
    <location>
        <begin position="146"/>
        <end position="155"/>
    </location>
</feature>
<name>A0A0P7AKF0_9HYPO</name>
<evidence type="ECO:0000313" key="2">
    <source>
        <dbReference type="EMBL" id="KPM38071.1"/>
    </source>
</evidence>
<feature type="compositionally biased region" description="Basic and acidic residues" evidence="1">
    <location>
        <begin position="475"/>
        <end position="491"/>
    </location>
</feature>
<dbReference type="OrthoDB" id="2537141at2759"/>
<evidence type="ECO:0000256" key="1">
    <source>
        <dbReference type="SAM" id="MobiDB-lite"/>
    </source>
</evidence>
<comment type="caution">
    <text evidence="2">The sequence shown here is derived from an EMBL/GenBank/DDBJ whole genome shotgun (WGS) entry which is preliminary data.</text>
</comment>
<feature type="compositionally biased region" description="Basic and acidic residues" evidence="1">
    <location>
        <begin position="63"/>
        <end position="80"/>
    </location>
</feature>
<sequence length="515" mass="57658">MKPSLTTGLFMNGRSSTNPNALTDLVFNDMGFLQALRGTVAQEEVGLGVQQRPCDSVSNGLSQDRRPHSEDQLSRTERHSSTTHATPTPYPPPNNSFQRSNDNPRTTDHRGSEGEPQGKQPQRSDLRAPTRNSNINKSPTLRRLSDNPTHSQENQPRAMDVQSFVSSSPIPEYITQALIQTRVFDGMGAIHNKATAWARNQKSQGEPGTETLRQNPDAMTATTHAPICNDKGVTEFLRSQSSRQHPREPPPQDASLQYIEDNNTQAWHLHDSTRSSAEVDFNTGRFQDRAGSATSRKSQDAAYQPATLAGSNANEAQARLNLASETFPKTADGGTGIVHSLVQDEENNEYTQPRFWQRHPFSQSSTYATTAPRYRECTEETIPPFRYGPRVDSPSWWTSQPSQQPEAPSRPPEYFGFLAPRTWGQTETLRTIDEEASLNGVLRFPVHSGANETMKEFIERIEAETLLDWDETQHLPEGIDHEGGQDNESREAQYFGRGGSEDLDMASFWRPNYFI</sequence>
<dbReference type="Proteomes" id="UP000050424">
    <property type="component" value="Unassembled WGS sequence"/>
</dbReference>
<organism evidence="2 3">
    <name type="scientific">Neonectria ditissima</name>
    <dbReference type="NCBI Taxonomy" id="78410"/>
    <lineage>
        <taxon>Eukaryota</taxon>
        <taxon>Fungi</taxon>
        <taxon>Dikarya</taxon>
        <taxon>Ascomycota</taxon>
        <taxon>Pezizomycotina</taxon>
        <taxon>Sordariomycetes</taxon>
        <taxon>Hypocreomycetidae</taxon>
        <taxon>Hypocreales</taxon>
        <taxon>Nectriaceae</taxon>
        <taxon>Neonectria</taxon>
    </lineage>
</organism>
<feature type="compositionally biased region" description="Polar residues" evidence="1">
    <location>
        <begin position="130"/>
        <end position="139"/>
    </location>
</feature>
<proteinExistence type="predicted"/>
<dbReference type="AlphaFoldDB" id="A0A0P7AKF0"/>
<reference evidence="2 3" key="1">
    <citation type="submission" date="2015-09" db="EMBL/GenBank/DDBJ databases">
        <title>Draft genome of a European isolate of the apple canker pathogen Neonectria ditissima.</title>
        <authorList>
            <person name="Gomez-Cortecero A."/>
            <person name="Harrison R.J."/>
            <person name="Armitage A.D."/>
        </authorList>
    </citation>
    <scope>NUCLEOTIDE SEQUENCE [LARGE SCALE GENOMIC DNA]</scope>
    <source>
        <strain evidence="2 3">R09/05</strain>
    </source>
</reference>
<protein>
    <submittedName>
        <fullName evidence="2">Uncharacterized protein</fullName>
    </submittedName>
</protein>
<feature type="region of interest" description="Disordered" evidence="1">
    <location>
        <begin position="51"/>
        <end position="160"/>
    </location>
</feature>
<accession>A0A0P7AKF0</accession>
<feature type="region of interest" description="Disordered" evidence="1">
    <location>
        <begin position="475"/>
        <end position="498"/>
    </location>
</feature>
<dbReference type="EMBL" id="LKCW01000145">
    <property type="protein sequence ID" value="KPM38071.1"/>
    <property type="molecule type" value="Genomic_DNA"/>
</dbReference>
<gene>
    <name evidence="2" type="ORF">AK830_g8474</name>
</gene>
<evidence type="ECO:0000313" key="3">
    <source>
        <dbReference type="Proteomes" id="UP000050424"/>
    </source>
</evidence>
<keyword evidence="3" id="KW-1185">Reference proteome</keyword>